<dbReference type="AlphaFoldDB" id="A0A7W9ZIL4"/>
<sequence length="457" mass="49953">MTLINKGTAYWQSLDRAHHWHPFTDTKGLNQAGARVMTKGEGVYLWDSEGNKILDGMSGLWCVALGYGNEELIEAATQQMRDLAFYNTFFKTTHPPAAELAQKIAEVTPEGLNRIFFSSSGSEANDTVVRMVRHFWVLEGKPEKNWIIGRKNGYHGSTLVGASLGGMGPMHAQGGPMLANVAHINQPYWYGDDSGLTEDDFGIVRARELEAKILELGADKVAAFIAEPIQGAGGVIIPPATYWPEIQRICQKYDVLIIADEVICGFGRTGQWFGSHTLGIQPDLMPMAKGLSSGYLPLSAVAVGDRVANTLIEKGGEFYHGYTYSGHPVSAAVALAAIRIMQRDRIVDRVRDDIGPYFQQQLRTLADHPLVGRIDGIGLIAGIALVENKTPKTFFKDGDAVGLACRDHCFNNGLIMRAVGSRMVLAPPLIISRAEVDELVAKVRHCFDLTARDVGLM</sequence>
<evidence type="ECO:0000256" key="3">
    <source>
        <dbReference type="ARBA" id="ARBA00022576"/>
    </source>
</evidence>
<dbReference type="PANTHER" id="PTHR43094:SF1">
    <property type="entry name" value="AMINOTRANSFERASE CLASS-III"/>
    <property type="match status" value="1"/>
</dbReference>
<evidence type="ECO:0000256" key="4">
    <source>
        <dbReference type="ARBA" id="ARBA00022679"/>
    </source>
</evidence>
<comment type="cofactor">
    <cofactor evidence="1">
        <name>pyridoxal 5'-phosphate</name>
        <dbReference type="ChEBI" id="CHEBI:597326"/>
    </cofactor>
</comment>
<keyword evidence="4 7" id="KW-0808">Transferase</keyword>
<dbReference type="CDD" id="cd00610">
    <property type="entry name" value="OAT_like"/>
    <property type="match status" value="1"/>
</dbReference>
<evidence type="ECO:0000256" key="1">
    <source>
        <dbReference type="ARBA" id="ARBA00001933"/>
    </source>
</evidence>
<name>A0A7W9ZIL4_NOVIT</name>
<proteinExistence type="inferred from homology"/>
<dbReference type="InterPro" id="IPR005814">
    <property type="entry name" value="Aminotrans_3"/>
</dbReference>
<keyword evidence="5 6" id="KW-0663">Pyridoxal phosphate</keyword>
<gene>
    <name evidence="7" type="ORF">FHS48_003631</name>
</gene>
<dbReference type="PROSITE" id="PS00600">
    <property type="entry name" value="AA_TRANSFER_CLASS_3"/>
    <property type="match status" value="1"/>
</dbReference>
<dbReference type="RefSeq" id="WP_184265681.1">
    <property type="nucleotide sequence ID" value="NZ_JACIIX010000018.1"/>
</dbReference>
<dbReference type="EC" id="2.6.1.-" evidence="7"/>
<dbReference type="SUPFAM" id="SSF53383">
    <property type="entry name" value="PLP-dependent transferases"/>
    <property type="match status" value="1"/>
</dbReference>
<dbReference type="Gene3D" id="3.40.640.10">
    <property type="entry name" value="Type I PLP-dependent aspartate aminotransferase-like (Major domain)"/>
    <property type="match status" value="1"/>
</dbReference>
<dbReference type="InterPro" id="IPR015424">
    <property type="entry name" value="PyrdxlP-dep_Trfase"/>
</dbReference>
<comment type="caution">
    <text evidence="7">The sequence shown here is derived from an EMBL/GenBank/DDBJ whole genome shotgun (WGS) entry which is preliminary data.</text>
</comment>
<evidence type="ECO:0000313" key="8">
    <source>
        <dbReference type="Proteomes" id="UP000544872"/>
    </source>
</evidence>
<dbReference type="GO" id="GO:0030170">
    <property type="term" value="F:pyridoxal phosphate binding"/>
    <property type="evidence" value="ECO:0007669"/>
    <property type="project" value="InterPro"/>
</dbReference>
<dbReference type="Gene3D" id="3.90.1150.10">
    <property type="entry name" value="Aspartate Aminotransferase, domain 1"/>
    <property type="match status" value="1"/>
</dbReference>
<dbReference type="PANTHER" id="PTHR43094">
    <property type="entry name" value="AMINOTRANSFERASE"/>
    <property type="match status" value="1"/>
</dbReference>
<reference evidence="7 8" key="1">
    <citation type="submission" date="2020-08" db="EMBL/GenBank/DDBJ databases">
        <title>Genomic Encyclopedia of Type Strains, Phase IV (KMG-IV): sequencing the most valuable type-strain genomes for metagenomic binning, comparative biology and taxonomic classification.</title>
        <authorList>
            <person name="Goeker M."/>
        </authorList>
    </citation>
    <scope>NUCLEOTIDE SEQUENCE [LARGE SCALE GENOMIC DNA]</scope>
    <source>
        <strain evidence="7 8">DSM 11590</strain>
    </source>
</reference>
<protein>
    <submittedName>
        <fullName evidence="7">Putrescine aminotransferase</fullName>
        <ecNumber evidence="7">2.6.1.-</ecNumber>
    </submittedName>
</protein>
<dbReference type="GO" id="GO:0005829">
    <property type="term" value="C:cytosol"/>
    <property type="evidence" value="ECO:0007669"/>
    <property type="project" value="TreeGrafter"/>
</dbReference>
<evidence type="ECO:0000313" key="7">
    <source>
        <dbReference type="EMBL" id="MBB6212182.1"/>
    </source>
</evidence>
<dbReference type="InterPro" id="IPR049704">
    <property type="entry name" value="Aminotrans_3_PPA_site"/>
</dbReference>
<organism evidence="7 8">
    <name type="scientific">Novispirillum itersonii</name>
    <name type="common">Aquaspirillum itersonii</name>
    <dbReference type="NCBI Taxonomy" id="189"/>
    <lineage>
        <taxon>Bacteria</taxon>
        <taxon>Pseudomonadati</taxon>
        <taxon>Pseudomonadota</taxon>
        <taxon>Alphaproteobacteria</taxon>
        <taxon>Rhodospirillales</taxon>
        <taxon>Novispirillaceae</taxon>
        <taxon>Novispirillum</taxon>
    </lineage>
</organism>
<keyword evidence="8" id="KW-1185">Reference proteome</keyword>
<evidence type="ECO:0000256" key="2">
    <source>
        <dbReference type="ARBA" id="ARBA00008954"/>
    </source>
</evidence>
<dbReference type="Proteomes" id="UP000544872">
    <property type="component" value="Unassembled WGS sequence"/>
</dbReference>
<dbReference type="InterPro" id="IPR015421">
    <property type="entry name" value="PyrdxlP-dep_Trfase_major"/>
</dbReference>
<dbReference type="GO" id="GO:0008483">
    <property type="term" value="F:transaminase activity"/>
    <property type="evidence" value="ECO:0007669"/>
    <property type="project" value="UniProtKB-KW"/>
</dbReference>
<evidence type="ECO:0000256" key="5">
    <source>
        <dbReference type="ARBA" id="ARBA00022898"/>
    </source>
</evidence>
<dbReference type="PIRSF" id="PIRSF000521">
    <property type="entry name" value="Transaminase_4ab_Lys_Orn"/>
    <property type="match status" value="1"/>
</dbReference>
<comment type="similarity">
    <text evidence="2 6">Belongs to the class-III pyridoxal-phosphate-dependent aminotransferase family.</text>
</comment>
<evidence type="ECO:0000256" key="6">
    <source>
        <dbReference type="RuleBase" id="RU003560"/>
    </source>
</evidence>
<dbReference type="InterPro" id="IPR015422">
    <property type="entry name" value="PyrdxlP-dep_Trfase_small"/>
</dbReference>
<dbReference type="FunFam" id="3.40.640.10:FF:000014">
    <property type="entry name" value="Adenosylmethionine-8-amino-7-oxononanoate aminotransferase, probable"/>
    <property type="match status" value="1"/>
</dbReference>
<dbReference type="EMBL" id="JACIIX010000018">
    <property type="protein sequence ID" value="MBB6212182.1"/>
    <property type="molecule type" value="Genomic_DNA"/>
</dbReference>
<accession>A0A7W9ZIL4</accession>
<keyword evidence="3 7" id="KW-0032">Aminotransferase</keyword>
<dbReference type="NCBIfam" id="NF005682">
    <property type="entry name" value="PRK07480.1"/>
    <property type="match status" value="1"/>
</dbReference>
<dbReference type="Pfam" id="PF00202">
    <property type="entry name" value="Aminotran_3"/>
    <property type="match status" value="1"/>
</dbReference>